<name>A0ABW3Z217_MYCRA</name>
<organism evidence="1 2">
    <name type="scientific">Mycoplana ramosa</name>
    <name type="common">Mycoplana bullata</name>
    <dbReference type="NCBI Taxonomy" id="40837"/>
    <lineage>
        <taxon>Bacteria</taxon>
        <taxon>Pseudomonadati</taxon>
        <taxon>Pseudomonadota</taxon>
        <taxon>Alphaproteobacteria</taxon>
        <taxon>Hyphomicrobiales</taxon>
        <taxon>Rhizobiaceae</taxon>
        <taxon>Mycoplana</taxon>
    </lineage>
</organism>
<evidence type="ECO:0000313" key="2">
    <source>
        <dbReference type="Proteomes" id="UP001597173"/>
    </source>
</evidence>
<dbReference type="RefSeq" id="WP_374841155.1">
    <property type="nucleotide sequence ID" value="NZ_JBHEEW010000019.1"/>
</dbReference>
<accession>A0ABW3Z217</accession>
<evidence type="ECO:0000313" key="1">
    <source>
        <dbReference type="EMBL" id="MFD1330234.1"/>
    </source>
</evidence>
<sequence>MKLWLILYVGQQIGGTWGPLPYGLNECERRAAEGNAISEQARGRPELIGKMKRNGISAPLQDWKFVCEFRSERPALGGQP</sequence>
<keyword evidence="2" id="KW-1185">Reference proteome</keyword>
<gene>
    <name evidence="1" type="ORF">ACFQ33_20305</name>
</gene>
<reference evidence="2" key="1">
    <citation type="journal article" date="2019" name="Int. J. Syst. Evol. Microbiol.">
        <title>The Global Catalogue of Microorganisms (GCM) 10K type strain sequencing project: providing services to taxonomists for standard genome sequencing and annotation.</title>
        <authorList>
            <consortium name="The Broad Institute Genomics Platform"/>
            <consortium name="The Broad Institute Genome Sequencing Center for Infectious Disease"/>
            <person name="Wu L."/>
            <person name="Ma J."/>
        </authorList>
    </citation>
    <scope>NUCLEOTIDE SEQUENCE [LARGE SCALE GENOMIC DNA]</scope>
    <source>
        <strain evidence="2">CCUG 55609</strain>
    </source>
</reference>
<dbReference type="Proteomes" id="UP001597173">
    <property type="component" value="Unassembled WGS sequence"/>
</dbReference>
<dbReference type="EMBL" id="JBHTNF010000020">
    <property type="protein sequence ID" value="MFD1330234.1"/>
    <property type="molecule type" value="Genomic_DNA"/>
</dbReference>
<comment type="caution">
    <text evidence="1">The sequence shown here is derived from an EMBL/GenBank/DDBJ whole genome shotgun (WGS) entry which is preliminary data.</text>
</comment>
<proteinExistence type="predicted"/>
<protein>
    <submittedName>
        <fullName evidence="1">Uncharacterized protein</fullName>
    </submittedName>
</protein>